<name>A0ABD1ZKZ9_9MARC</name>
<sequence length="136" mass="15393">MSALRSFCKSLIVYIDAESLSLPRAEVNASDGVDSAVRNTICQREIHKSVNMRKFREAVSQTSEREGGHFVVLFVLYGRKIAAALHVLDRYWKAVVFGQISSFFVLEILKPTTALHCCRNCSYPETLNEGDHHYLL</sequence>
<keyword evidence="2" id="KW-1185">Reference proteome</keyword>
<organism evidence="1 2">
    <name type="scientific">Riccia fluitans</name>
    <dbReference type="NCBI Taxonomy" id="41844"/>
    <lineage>
        <taxon>Eukaryota</taxon>
        <taxon>Viridiplantae</taxon>
        <taxon>Streptophyta</taxon>
        <taxon>Embryophyta</taxon>
        <taxon>Marchantiophyta</taxon>
        <taxon>Marchantiopsida</taxon>
        <taxon>Marchantiidae</taxon>
        <taxon>Marchantiales</taxon>
        <taxon>Ricciaceae</taxon>
        <taxon>Riccia</taxon>
    </lineage>
</organism>
<comment type="caution">
    <text evidence="1">The sequence shown here is derived from an EMBL/GenBank/DDBJ whole genome shotgun (WGS) entry which is preliminary data.</text>
</comment>
<evidence type="ECO:0000313" key="1">
    <source>
        <dbReference type="EMBL" id="KAL2651985.1"/>
    </source>
</evidence>
<reference evidence="1 2" key="1">
    <citation type="submission" date="2024-09" db="EMBL/GenBank/DDBJ databases">
        <title>Chromosome-scale assembly of Riccia fluitans.</title>
        <authorList>
            <person name="Paukszto L."/>
            <person name="Sawicki J."/>
            <person name="Karawczyk K."/>
            <person name="Piernik-Szablinska J."/>
            <person name="Szczecinska M."/>
            <person name="Mazdziarz M."/>
        </authorList>
    </citation>
    <scope>NUCLEOTIDE SEQUENCE [LARGE SCALE GENOMIC DNA]</scope>
    <source>
        <strain evidence="1">Rf_01</strain>
        <tissue evidence="1">Aerial parts of the thallus</tissue>
    </source>
</reference>
<gene>
    <name evidence="1" type="ORF">R1flu_020113</name>
</gene>
<evidence type="ECO:0000313" key="2">
    <source>
        <dbReference type="Proteomes" id="UP001605036"/>
    </source>
</evidence>
<proteinExistence type="predicted"/>
<protein>
    <submittedName>
        <fullName evidence="1">Uncharacterized protein</fullName>
    </submittedName>
</protein>
<dbReference type="EMBL" id="JBHFFA010000001">
    <property type="protein sequence ID" value="KAL2651985.1"/>
    <property type="molecule type" value="Genomic_DNA"/>
</dbReference>
<dbReference type="AlphaFoldDB" id="A0ABD1ZKZ9"/>
<dbReference type="Proteomes" id="UP001605036">
    <property type="component" value="Unassembled WGS sequence"/>
</dbReference>
<accession>A0ABD1ZKZ9</accession>